<dbReference type="EMBL" id="BT123814">
    <property type="protein sequence ID" value="ADE77111.1"/>
    <property type="molecule type" value="mRNA"/>
</dbReference>
<evidence type="ECO:0008006" key="2">
    <source>
        <dbReference type="Google" id="ProtNLM"/>
    </source>
</evidence>
<dbReference type="InterPro" id="IPR008978">
    <property type="entry name" value="HSP20-like_chaperone"/>
</dbReference>
<dbReference type="InterPro" id="IPR037898">
    <property type="entry name" value="NudC_fam"/>
</dbReference>
<dbReference type="GO" id="GO:0051082">
    <property type="term" value="F:unfolded protein binding"/>
    <property type="evidence" value="ECO:0007669"/>
    <property type="project" value="TreeGrafter"/>
</dbReference>
<protein>
    <recommendedName>
        <fullName evidence="2">CS domain-containing protein</fullName>
    </recommendedName>
</protein>
<accession>D5AC42</accession>
<organism evidence="1">
    <name type="scientific">Picea sitchensis</name>
    <name type="common">Sitka spruce</name>
    <name type="synonym">Pinus sitchensis</name>
    <dbReference type="NCBI Taxonomy" id="3332"/>
    <lineage>
        <taxon>Eukaryota</taxon>
        <taxon>Viridiplantae</taxon>
        <taxon>Streptophyta</taxon>
        <taxon>Embryophyta</taxon>
        <taxon>Tracheophyta</taxon>
        <taxon>Spermatophyta</taxon>
        <taxon>Pinopsida</taxon>
        <taxon>Pinidae</taxon>
        <taxon>Conifers I</taxon>
        <taxon>Pinales</taxon>
        <taxon>Pinaceae</taxon>
        <taxon>Picea</taxon>
    </lineage>
</organism>
<proteinExistence type="evidence at transcript level"/>
<sequence>MHDLTCPVKVDSSFWTLGKHLLEKYACLGFLQWKWLVVNREDDVMHITLQKRDTGQTWPSPRYGQGELDPLSVDQEQRSLMLQRFQEELRVQTMTVPSNAESKKHIKRW</sequence>
<dbReference type="GO" id="GO:0006457">
    <property type="term" value="P:protein folding"/>
    <property type="evidence" value="ECO:0007669"/>
    <property type="project" value="TreeGrafter"/>
</dbReference>
<name>D5AC42_PICSI</name>
<dbReference type="Gene3D" id="2.60.40.790">
    <property type="match status" value="1"/>
</dbReference>
<dbReference type="SUPFAM" id="SSF49764">
    <property type="entry name" value="HSP20-like chaperones"/>
    <property type="match status" value="1"/>
</dbReference>
<dbReference type="AlphaFoldDB" id="D5AC42"/>
<reference evidence="1" key="1">
    <citation type="submission" date="2010-04" db="EMBL/GenBank/DDBJ databases">
        <authorList>
            <person name="Reid K.E."/>
            <person name="Liao N."/>
            <person name="Chan S."/>
            <person name="Docking R."/>
            <person name="Taylor G."/>
            <person name="Moore R."/>
            <person name="Mayo M."/>
            <person name="Munro S."/>
            <person name="King J."/>
            <person name="Yanchuk A."/>
            <person name="Holt R."/>
            <person name="Jones S."/>
            <person name="Marra M."/>
            <person name="Ritland C.E."/>
            <person name="Ritland K."/>
            <person name="Bohlmann J."/>
        </authorList>
    </citation>
    <scope>NUCLEOTIDE SEQUENCE</scope>
    <source>
        <tissue evidence="1">Bud</tissue>
    </source>
</reference>
<dbReference type="GO" id="GO:0005737">
    <property type="term" value="C:cytoplasm"/>
    <property type="evidence" value="ECO:0007669"/>
    <property type="project" value="TreeGrafter"/>
</dbReference>
<dbReference type="PANTHER" id="PTHR12356">
    <property type="entry name" value="NUCLEAR MOVEMENT PROTEIN NUDC"/>
    <property type="match status" value="1"/>
</dbReference>
<dbReference type="PANTHER" id="PTHR12356:SF18">
    <property type="entry name" value="NUDC DOMAIN-CONTAINING PROTEIN 2"/>
    <property type="match status" value="1"/>
</dbReference>
<evidence type="ECO:0000313" key="1">
    <source>
        <dbReference type="EMBL" id="ADE77111.1"/>
    </source>
</evidence>